<dbReference type="AlphaFoldDB" id="A0A6L5XEQ9"/>
<accession>A0A6L5XEQ9</accession>
<protein>
    <submittedName>
        <fullName evidence="2">Uncharacterized protein</fullName>
    </submittedName>
</protein>
<comment type="caution">
    <text evidence="2">The sequence shown here is derived from an EMBL/GenBank/DDBJ whole genome shotgun (WGS) entry which is preliminary data.</text>
</comment>
<gene>
    <name evidence="2" type="ORF">FYJ29_07315</name>
</gene>
<dbReference type="EMBL" id="VULT01000010">
    <property type="protein sequence ID" value="MSS17564.1"/>
    <property type="molecule type" value="Genomic_DNA"/>
</dbReference>
<evidence type="ECO:0000256" key="1">
    <source>
        <dbReference type="SAM" id="Phobius"/>
    </source>
</evidence>
<dbReference type="Proteomes" id="UP000483362">
    <property type="component" value="Unassembled WGS sequence"/>
</dbReference>
<evidence type="ECO:0000313" key="2">
    <source>
        <dbReference type="EMBL" id="MSS17564.1"/>
    </source>
</evidence>
<keyword evidence="1" id="KW-0812">Transmembrane</keyword>
<keyword evidence="1" id="KW-0472">Membrane</keyword>
<keyword evidence="3" id="KW-1185">Reference proteome</keyword>
<feature type="transmembrane region" description="Helical" evidence="1">
    <location>
        <begin position="33"/>
        <end position="51"/>
    </location>
</feature>
<keyword evidence="1" id="KW-1133">Transmembrane helix</keyword>
<name>A0A6L5XEQ9_9BACT</name>
<organism evidence="2 3">
    <name type="scientific">Sodaliphilus pleomorphus</name>
    <dbReference type="NCBI Taxonomy" id="2606626"/>
    <lineage>
        <taxon>Bacteria</taxon>
        <taxon>Pseudomonadati</taxon>
        <taxon>Bacteroidota</taxon>
        <taxon>Bacteroidia</taxon>
        <taxon>Bacteroidales</taxon>
        <taxon>Muribaculaceae</taxon>
        <taxon>Sodaliphilus</taxon>
    </lineage>
</organism>
<dbReference type="RefSeq" id="WP_154328595.1">
    <property type="nucleotide sequence ID" value="NZ_CP045696.1"/>
</dbReference>
<sequence length="78" mass="8211">MMIISNARTVIIVLIGLLSLLYGANLGASLQLHITLIVASVTHIALASLMVPKVIHRTETATTPIHTACLLAEALIGK</sequence>
<evidence type="ECO:0000313" key="3">
    <source>
        <dbReference type="Proteomes" id="UP000483362"/>
    </source>
</evidence>
<proteinExistence type="predicted"/>
<reference evidence="2 3" key="1">
    <citation type="submission" date="2019-08" db="EMBL/GenBank/DDBJ databases">
        <title>In-depth cultivation of the pig gut microbiome towards novel bacterial diversity and tailored functional studies.</title>
        <authorList>
            <person name="Wylensek D."/>
            <person name="Hitch T.C.A."/>
            <person name="Clavel T."/>
        </authorList>
    </citation>
    <scope>NUCLEOTIDE SEQUENCE [LARGE SCALE GENOMIC DNA]</scope>
    <source>
        <strain evidence="2 3">Oil-RF-744-WCA-WT-10</strain>
    </source>
</reference>